<organism evidence="1">
    <name type="scientific">Hexamita inflata</name>
    <dbReference type="NCBI Taxonomy" id="28002"/>
    <lineage>
        <taxon>Eukaryota</taxon>
        <taxon>Metamonada</taxon>
        <taxon>Diplomonadida</taxon>
        <taxon>Hexamitidae</taxon>
        <taxon>Hexamitinae</taxon>
        <taxon>Hexamita</taxon>
    </lineage>
</organism>
<dbReference type="AlphaFoldDB" id="A0AA86VCH8"/>
<comment type="caution">
    <text evidence="1">The sequence shown here is derived from an EMBL/GenBank/DDBJ whole genome shotgun (WGS) entry which is preliminary data.</text>
</comment>
<dbReference type="Proteomes" id="UP001642409">
    <property type="component" value="Unassembled WGS sequence"/>
</dbReference>
<proteinExistence type="predicted"/>
<reference evidence="1" key="1">
    <citation type="submission" date="2023-06" db="EMBL/GenBank/DDBJ databases">
        <authorList>
            <person name="Kurt Z."/>
        </authorList>
    </citation>
    <scope>NUCLEOTIDE SEQUENCE</scope>
</reference>
<dbReference type="EMBL" id="CATOUU010000960">
    <property type="protein sequence ID" value="CAI9962803.1"/>
    <property type="molecule type" value="Genomic_DNA"/>
</dbReference>
<evidence type="ECO:0000313" key="3">
    <source>
        <dbReference type="Proteomes" id="UP001642409"/>
    </source>
</evidence>
<accession>A0AA86VCH8</accession>
<sequence>MCLKNEVKQQFQIGPIKIFVTRSVPNIYTFPPPSLLKVLPCICLQPHERGRETLDQIGHDEDNDSNSRQRKLAKTYLFKTRLREQVWHIRRNNTSHSVHSSKLQETTSQRSFLFPNQHQIRQRKGRPNPCLNCGGKNSPYHKTNCKKAQEYNIGVYDKIVDIEQILRQYKAEAKIIPIIVGKNCTLHKESHLYLKELKVNMQTFFAEIGYKISRQDAQMCNNSLYKKRNLQKETNLEEAPIDKLEIRTSGRRQRQQRKRTYRKILIPTKQMKQLSRLTK</sequence>
<dbReference type="EMBL" id="CAXDID020000120">
    <property type="protein sequence ID" value="CAL6031475.1"/>
    <property type="molecule type" value="Genomic_DNA"/>
</dbReference>
<gene>
    <name evidence="2" type="ORF">HINF_LOCUS34019</name>
    <name evidence="1" type="ORF">HINF_LOCUS50448</name>
</gene>
<name>A0AA86VCH8_9EUKA</name>
<protein>
    <submittedName>
        <fullName evidence="2">Hypothetical_protein</fullName>
    </submittedName>
</protein>
<evidence type="ECO:0000313" key="1">
    <source>
        <dbReference type="EMBL" id="CAI9962803.1"/>
    </source>
</evidence>
<keyword evidence="3" id="KW-1185">Reference proteome</keyword>
<reference evidence="2 3" key="2">
    <citation type="submission" date="2024-07" db="EMBL/GenBank/DDBJ databases">
        <authorList>
            <person name="Akdeniz Z."/>
        </authorList>
    </citation>
    <scope>NUCLEOTIDE SEQUENCE [LARGE SCALE GENOMIC DNA]</scope>
</reference>
<evidence type="ECO:0000313" key="2">
    <source>
        <dbReference type="EMBL" id="CAL6031475.1"/>
    </source>
</evidence>